<dbReference type="InterPro" id="IPR005673">
    <property type="entry name" value="ABC_phos-bd_PstS"/>
</dbReference>
<feature type="region of interest" description="Disordered" evidence="5">
    <location>
        <begin position="221"/>
        <end position="244"/>
    </location>
</feature>
<organism evidence="7 8">
    <name type="scientific">Nocardiopsis akebiae</name>
    <dbReference type="NCBI Taxonomy" id="2831968"/>
    <lineage>
        <taxon>Bacteria</taxon>
        <taxon>Bacillati</taxon>
        <taxon>Actinomycetota</taxon>
        <taxon>Actinomycetes</taxon>
        <taxon>Streptosporangiales</taxon>
        <taxon>Nocardiopsidaceae</taxon>
        <taxon>Nocardiopsis</taxon>
    </lineage>
</organism>
<dbReference type="InterPro" id="IPR050962">
    <property type="entry name" value="Phosphate-bind_PstS"/>
</dbReference>
<evidence type="ECO:0000256" key="5">
    <source>
        <dbReference type="SAM" id="MobiDB-lite"/>
    </source>
</evidence>
<gene>
    <name evidence="7" type="primary">pstS</name>
    <name evidence="7" type="ORF">KGD83_14205</name>
</gene>
<dbReference type="CDD" id="cd13565">
    <property type="entry name" value="PBP2_PstS"/>
    <property type="match status" value="1"/>
</dbReference>
<evidence type="ECO:0000256" key="1">
    <source>
        <dbReference type="ARBA" id="ARBA00008725"/>
    </source>
</evidence>
<dbReference type="Proteomes" id="UP000678016">
    <property type="component" value="Chromosome"/>
</dbReference>
<dbReference type="PIRSF" id="PIRSF002756">
    <property type="entry name" value="PstS"/>
    <property type="match status" value="1"/>
</dbReference>
<sequence length="382" mass="39833">MLPSNKRTKTGVLRHGGASRGVSASAALAGLLLAVTACGSDQAVPDSAAPEVPEGLECFSGSLSGAGSSAQENAMTTWIAGYQSACDDARVYYNSIGSGGGRSQFIDGAVAFAGTDAAMDPDENADAGERCGGSDVINLPAYVIPIAVVFNLEGVDSLNLRPQTLAKIFDQEITRWNDPEIAEDNPDADLPDMAITPVNRSDDSGTTENFANYLSAAAPDAWPHEPSGQWPLTPRESAQGNSGIADTVERAEGSIGYVEMSHVHGMSTVDIGVGGEFVEISPEAAAQVVAESPQREDNPSEYDLALDLNYGTTEAGSYPLVLVSYEVVCLDYPDDGQAERAKSFLRYVVSPEGQSAASEETGSAPVSDALREKLLESIAAVS</sequence>
<dbReference type="PANTHER" id="PTHR42996">
    <property type="entry name" value="PHOSPHATE-BINDING PROTEIN PSTS"/>
    <property type="match status" value="1"/>
</dbReference>
<dbReference type="SUPFAM" id="SSF53850">
    <property type="entry name" value="Periplasmic binding protein-like II"/>
    <property type="match status" value="1"/>
</dbReference>
<feature type="domain" description="PBP" evidence="6">
    <location>
        <begin position="60"/>
        <end position="352"/>
    </location>
</feature>
<keyword evidence="8" id="KW-1185">Reference proteome</keyword>
<name>A0ABX8BWH0_9ACTN</name>
<dbReference type="PANTHER" id="PTHR42996:SF1">
    <property type="entry name" value="PHOSPHATE-BINDING PROTEIN PSTS"/>
    <property type="match status" value="1"/>
</dbReference>
<dbReference type="Pfam" id="PF12849">
    <property type="entry name" value="PBP_like_2"/>
    <property type="match status" value="1"/>
</dbReference>
<evidence type="ECO:0000256" key="4">
    <source>
        <dbReference type="PIRNR" id="PIRNR002756"/>
    </source>
</evidence>
<evidence type="ECO:0000259" key="6">
    <source>
        <dbReference type="Pfam" id="PF12849"/>
    </source>
</evidence>
<evidence type="ECO:0000256" key="3">
    <source>
        <dbReference type="ARBA" id="ARBA00022592"/>
    </source>
</evidence>
<comment type="similarity">
    <text evidence="1 4">Belongs to the PstS family.</text>
</comment>
<protein>
    <recommendedName>
        <fullName evidence="4">Phosphate-binding protein</fullName>
    </recommendedName>
</protein>
<dbReference type="InterPro" id="IPR024370">
    <property type="entry name" value="PBP_domain"/>
</dbReference>
<proteinExistence type="inferred from homology"/>
<evidence type="ECO:0000313" key="8">
    <source>
        <dbReference type="Proteomes" id="UP000678016"/>
    </source>
</evidence>
<keyword evidence="3 4" id="KW-0592">Phosphate transport</keyword>
<dbReference type="Gene3D" id="3.40.190.10">
    <property type="entry name" value="Periplasmic binding protein-like II"/>
    <property type="match status" value="2"/>
</dbReference>
<reference evidence="8" key="1">
    <citation type="submission" date="2021-05" db="EMBL/GenBank/DDBJ databases">
        <title>Direct Submission.</title>
        <authorList>
            <person name="Li K."/>
            <person name="Gao J."/>
        </authorList>
    </citation>
    <scope>NUCLEOTIDE SEQUENCE [LARGE SCALE GENOMIC DNA]</scope>
    <source>
        <strain evidence="8">HDS12</strain>
    </source>
</reference>
<evidence type="ECO:0000256" key="2">
    <source>
        <dbReference type="ARBA" id="ARBA00022448"/>
    </source>
</evidence>
<accession>A0ABX8BWH0</accession>
<dbReference type="RefSeq" id="WP_212639673.1">
    <property type="nucleotide sequence ID" value="NZ_CP074132.1"/>
</dbReference>
<dbReference type="NCBIfam" id="TIGR00975">
    <property type="entry name" value="3a0107s03"/>
    <property type="match status" value="1"/>
</dbReference>
<evidence type="ECO:0000313" key="7">
    <source>
        <dbReference type="EMBL" id="QUX26565.1"/>
    </source>
</evidence>
<dbReference type="EMBL" id="CP074132">
    <property type="protein sequence ID" value="QUX26565.1"/>
    <property type="molecule type" value="Genomic_DNA"/>
</dbReference>
<keyword evidence="2 4" id="KW-0813">Transport</keyword>